<dbReference type="SUPFAM" id="SSF49742">
    <property type="entry name" value="PHM/PNGase F"/>
    <property type="match status" value="2"/>
</dbReference>
<feature type="domain" description="Copper type II ascorbate-dependent monooxygenase C-terminal" evidence="4">
    <location>
        <begin position="570"/>
        <end position="611"/>
    </location>
</feature>
<evidence type="ECO:0000259" key="5">
    <source>
        <dbReference type="Pfam" id="PF24784"/>
    </source>
</evidence>
<proteinExistence type="predicted"/>
<dbReference type="GO" id="GO:0005507">
    <property type="term" value="F:copper ion binding"/>
    <property type="evidence" value="ECO:0007669"/>
    <property type="project" value="InterPro"/>
</dbReference>
<keyword evidence="1" id="KW-1015">Disulfide bond</keyword>
<dbReference type="InterPro" id="IPR014784">
    <property type="entry name" value="Cu2_ascorb_mOase-like_C"/>
</dbReference>
<evidence type="ECO:0000313" key="6">
    <source>
        <dbReference type="EMBL" id="CAD8217640.1"/>
    </source>
</evidence>
<dbReference type="Pfam" id="PF01082">
    <property type="entry name" value="Cu2_monooxygen"/>
    <property type="match status" value="1"/>
</dbReference>
<dbReference type="InterPro" id="IPR036939">
    <property type="entry name" value="Cu2_ascorb_mOase_N_sf"/>
</dbReference>
<dbReference type="GO" id="GO:0016715">
    <property type="term" value="F:oxidoreductase activity, acting on paired donors, with incorporation or reduction of molecular oxygen, reduced ascorbate as one donor, and incorporation of one atom of oxygen"/>
    <property type="evidence" value="ECO:0007669"/>
    <property type="project" value="InterPro"/>
</dbReference>
<gene>
    <name evidence="6" type="ORF">PPRO1472_LOCUS1082</name>
</gene>
<dbReference type="PANTHER" id="PTHR34737:SF2">
    <property type="entry name" value="EF-HAND DOMAIN-CONTAINING PROTEIN"/>
    <property type="match status" value="1"/>
</dbReference>
<protein>
    <submittedName>
        <fullName evidence="6">Uncharacterized protein</fullName>
    </submittedName>
</protein>
<evidence type="ECO:0000256" key="2">
    <source>
        <dbReference type="ARBA" id="ARBA00023180"/>
    </source>
</evidence>
<dbReference type="Pfam" id="PF24784">
    <property type="entry name" value="Temptin_C"/>
    <property type="match status" value="1"/>
</dbReference>
<keyword evidence="2" id="KW-0325">Glycoprotein</keyword>
<dbReference type="InterPro" id="IPR008977">
    <property type="entry name" value="PHM/PNGase_F_dom_sf"/>
</dbReference>
<sequence length="755" mass="81813">VMAARARAGHLLLPLLVLINVQQILLFFSSPTAVVLVVDALPSFASRIPGGHHVPCHHTLPGCNSSSSTLLSTLDSNYGYCQGLGHADCRGGMHTVQLNAFGAAFAAAAKTWTRELCEQDSDGDGFTNGEELGDPCCMWNANDAVTGDGGAMPLPPWPRSHPGFASNVPGVELKPPNSRATTVRERWACPPVDSFDDDVLTTSAAITTTKSVEDVHFNPGETRRRIVISMGNVTVPCDLRTTYVDVTVNLPDDVMVECAEKKCLIVAGETVVDSPRLHHFVVRSCPVAIAPNQNAVPVVDPFVKSMILKAEGRNETNTTTGNNSSKDDQFNTNALCDGYLGAWAPGADPFITSRRDSGFRLGGDDRPIRAITVQAHYDNFDKKCGTIDDSVVIIHYTVIDDNLSATNLRPLEEVDLPFTRISVSPTLTLPPNEDGVFISTLCQIRVHGNASDDDAAATTVELERAWFHGHLVANAMYARIYRKKNDATAAEAARAAAEAENITALMNAHELVTPIVDMPAWWFDDQAMTDIAWDAANRYRDTLTGMLSSTRAALDERRKTAPTEPLPSYRQRLLLRDGDIVHSVCAFNTSTRDEPTTIGVQTIDEMCWSTATFVTAVDARAHCAPLQVYLGVLGGDDNDVDRIWERAEHGVGDVTNTLGRFRNDKGEYECTLADVGAIRSIASSLGEEDSSKAMTNSSLSRTCWECLSDLVSASEASGIPQKFANCFHPGVGQVDSATRRGMRAYVLKKLLEESA</sequence>
<dbReference type="PANTHER" id="PTHR34737">
    <property type="entry name" value="EF-HAND DOMAIN-CONTAINING PROTEIN"/>
    <property type="match status" value="1"/>
</dbReference>
<evidence type="ECO:0000259" key="3">
    <source>
        <dbReference type="Pfam" id="PF01082"/>
    </source>
</evidence>
<dbReference type="Gene3D" id="2.60.120.310">
    <property type="entry name" value="Copper type II, ascorbate-dependent monooxygenase, N-terminal domain"/>
    <property type="match status" value="1"/>
</dbReference>
<dbReference type="InterPro" id="IPR000323">
    <property type="entry name" value="Cu2_ascorb_mOase_N"/>
</dbReference>
<dbReference type="AlphaFoldDB" id="A0A7R9SXJ4"/>
<evidence type="ECO:0000256" key="1">
    <source>
        <dbReference type="ARBA" id="ARBA00023157"/>
    </source>
</evidence>
<dbReference type="InterPro" id="IPR057626">
    <property type="entry name" value="S-S_Temptin"/>
</dbReference>
<dbReference type="InterPro" id="IPR024548">
    <property type="entry name" value="Cu2_monoox_C"/>
</dbReference>
<accession>A0A7R9SXJ4</accession>
<feature type="domain" description="Copper type II ascorbate-dependent monooxygenase N-terminal" evidence="3">
    <location>
        <begin position="228"/>
        <end position="383"/>
    </location>
</feature>
<reference evidence="6" key="1">
    <citation type="submission" date="2021-01" db="EMBL/GenBank/DDBJ databases">
        <authorList>
            <person name="Corre E."/>
            <person name="Pelletier E."/>
            <person name="Niang G."/>
            <person name="Scheremetjew M."/>
            <person name="Finn R."/>
            <person name="Kale V."/>
            <person name="Holt S."/>
            <person name="Cochrane G."/>
            <person name="Meng A."/>
            <person name="Brown T."/>
            <person name="Cohen L."/>
        </authorList>
    </citation>
    <scope>NUCLEOTIDE SEQUENCE</scope>
    <source>
        <strain evidence="6">RCC251</strain>
    </source>
</reference>
<name>A0A7R9SXJ4_9CHLO</name>
<feature type="domain" description="Temptin Cys/Cys disulfide" evidence="5">
    <location>
        <begin position="80"/>
        <end position="144"/>
    </location>
</feature>
<dbReference type="Pfam" id="PF03712">
    <property type="entry name" value="Cu2_monoox_C"/>
    <property type="match status" value="1"/>
</dbReference>
<dbReference type="EMBL" id="HBDW01001587">
    <property type="protein sequence ID" value="CAD8217640.1"/>
    <property type="molecule type" value="Transcribed_RNA"/>
</dbReference>
<evidence type="ECO:0000259" key="4">
    <source>
        <dbReference type="Pfam" id="PF03712"/>
    </source>
</evidence>
<dbReference type="InterPro" id="IPR055313">
    <property type="entry name" value="Temptin-like"/>
</dbReference>
<feature type="non-terminal residue" evidence="6">
    <location>
        <position position="1"/>
    </location>
</feature>
<organism evidence="6">
    <name type="scientific">Pycnococcus provasolii</name>
    <dbReference type="NCBI Taxonomy" id="41880"/>
    <lineage>
        <taxon>Eukaryota</taxon>
        <taxon>Viridiplantae</taxon>
        <taxon>Chlorophyta</taxon>
        <taxon>Pseudoscourfieldiophyceae</taxon>
        <taxon>Pseudoscourfieldiales</taxon>
        <taxon>Pycnococcaceae</taxon>
        <taxon>Pycnococcus</taxon>
    </lineage>
</organism>
<dbReference type="Gene3D" id="2.60.120.230">
    <property type="match status" value="1"/>
</dbReference>